<accession>I4EZL3</accession>
<proteinExistence type="predicted"/>
<keyword evidence="3" id="KW-1185">Reference proteome</keyword>
<feature type="transmembrane region" description="Helical" evidence="1">
    <location>
        <begin position="75"/>
        <end position="94"/>
    </location>
</feature>
<protein>
    <submittedName>
        <fullName evidence="2">Uncharacterized protein</fullName>
    </submittedName>
</protein>
<dbReference type="AlphaFoldDB" id="I4EZL3"/>
<keyword evidence="1" id="KW-0812">Transmembrane</keyword>
<dbReference type="EMBL" id="FO203431">
    <property type="protein sequence ID" value="CCH88826.1"/>
    <property type="molecule type" value="Genomic_DNA"/>
</dbReference>
<dbReference type="OMA" id="DPWAYLL"/>
<reference evidence="2 3" key="1">
    <citation type="journal article" date="2012" name="J. Bacteriol.">
        <title>Genome Sequence of Radiation-Resistant Modestobacter marinus Strain BC501, a Representative Actinobacterium That Thrives on Calcareous Stone Surfaces.</title>
        <authorList>
            <person name="Normand P."/>
            <person name="Gury J."/>
            <person name="Pujic P."/>
            <person name="Chouaia B."/>
            <person name="Crotti E."/>
            <person name="Brusetti L."/>
            <person name="Daffonchio D."/>
            <person name="Vacherie B."/>
            <person name="Barbe V."/>
            <person name="Medigue C."/>
            <person name="Calteau A."/>
            <person name="Ghodhbane-Gtari F."/>
            <person name="Essoussi I."/>
            <person name="Nouioui I."/>
            <person name="Abbassi-Ghozzi I."/>
            <person name="Gtari M."/>
        </authorList>
    </citation>
    <scope>NUCLEOTIDE SEQUENCE [LARGE SCALE GENOMIC DNA]</scope>
    <source>
        <strain evidence="3">BC 501</strain>
    </source>
</reference>
<gene>
    <name evidence="2" type="ordered locus">MODMU_3414</name>
</gene>
<dbReference type="STRING" id="477641.MODMU_3414"/>
<evidence type="ECO:0000313" key="3">
    <source>
        <dbReference type="Proteomes" id="UP000006461"/>
    </source>
</evidence>
<feature type="transmembrane region" description="Helical" evidence="1">
    <location>
        <begin position="100"/>
        <end position="119"/>
    </location>
</feature>
<evidence type="ECO:0000313" key="2">
    <source>
        <dbReference type="EMBL" id="CCH88826.1"/>
    </source>
</evidence>
<organism evidence="2 3">
    <name type="scientific">Modestobacter italicus (strain DSM 44449 / CECT 9708 / BC 501)</name>
    <dbReference type="NCBI Taxonomy" id="2732864"/>
    <lineage>
        <taxon>Bacteria</taxon>
        <taxon>Bacillati</taxon>
        <taxon>Actinomycetota</taxon>
        <taxon>Actinomycetes</taxon>
        <taxon>Geodermatophilales</taxon>
        <taxon>Geodermatophilaceae</taxon>
        <taxon>Modestobacter</taxon>
    </lineage>
</organism>
<dbReference type="Proteomes" id="UP000006461">
    <property type="component" value="Chromosome"/>
</dbReference>
<evidence type="ECO:0000256" key="1">
    <source>
        <dbReference type="SAM" id="Phobius"/>
    </source>
</evidence>
<sequence>MSAPVRRRPPAAAFVAALLALLTVLGVGLFELVALAFSNGEFGDGGWVVVTVPLLLVLALVAGVVLLLTGRSWLALLLPAAAIAVFLLVVGASGGATVELALVAVVPAVAAALCALPGVRRWVAERRGRAPSGLPAGSQRGPRRRS</sequence>
<feature type="transmembrane region" description="Helical" evidence="1">
    <location>
        <begin position="46"/>
        <end position="68"/>
    </location>
</feature>
<keyword evidence="1" id="KW-0472">Membrane</keyword>
<dbReference type="HOGENOM" id="CLU_1775341_0_0_11"/>
<dbReference type="KEGG" id="mmar:MODMU_3414"/>
<keyword evidence="1" id="KW-1133">Transmembrane helix</keyword>
<name>I4EZL3_MODI5</name>